<evidence type="ECO:0000256" key="1">
    <source>
        <dbReference type="ARBA" id="ARBA00005417"/>
    </source>
</evidence>
<dbReference type="GO" id="GO:0005524">
    <property type="term" value="F:ATP binding"/>
    <property type="evidence" value="ECO:0007669"/>
    <property type="project" value="UniProtKB-KW"/>
</dbReference>
<dbReference type="AlphaFoldDB" id="A0A450UYQ6"/>
<dbReference type="SMART" id="SM00382">
    <property type="entry name" value="AAA"/>
    <property type="match status" value="1"/>
</dbReference>
<dbReference type="Pfam" id="PF00005">
    <property type="entry name" value="ABC_tran"/>
    <property type="match status" value="1"/>
</dbReference>
<reference evidence="7" key="1">
    <citation type="submission" date="2019-02" db="EMBL/GenBank/DDBJ databases">
        <authorList>
            <person name="Gruber-Vodicka R. H."/>
            <person name="Seah K. B. B."/>
        </authorList>
    </citation>
    <scope>NUCLEOTIDE SEQUENCE</scope>
    <source>
        <strain evidence="7">BECK_M6</strain>
        <strain evidence="6">BECK_M7</strain>
    </source>
</reference>
<dbReference type="PROSITE" id="PS50893">
    <property type="entry name" value="ABC_TRANSPORTER_2"/>
    <property type="match status" value="1"/>
</dbReference>
<dbReference type="InterPro" id="IPR003439">
    <property type="entry name" value="ABC_transporter-like_ATP-bd"/>
</dbReference>
<organism evidence="7">
    <name type="scientific">Candidatus Kentrum sp. LFY</name>
    <dbReference type="NCBI Taxonomy" id="2126342"/>
    <lineage>
        <taxon>Bacteria</taxon>
        <taxon>Pseudomonadati</taxon>
        <taxon>Pseudomonadota</taxon>
        <taxon>Gammaproteobacteria</taxon>
        <taxon>Candidatus Kentrum</taxon>
    </lineage>
</organism>
<name>A0A450UYQ6_9GAMM</name>
<dbReference type="PANTHER" id="PTHR43335:SF4">
    <property type="entry name" value="ABC TRANSPORTER, ATP-BINDING PROTEIN"/>
    <property type="match status" value="1"/>
</dbReference>
<dbReference type="InterPro" id="IPR027417">
    <property type="entry name" value="P-loop_NTPase"/>
</dbReference>
<gene>
    <name evidence="7" type="ORF">BECKLFY1418A_GA0070994_10725</name>
    <name evidence="6" type="ORF">BECKLFY1418B_GA0070995_107011</name>
</gene>
<keyword evidence="2" id="KW-0813">Transport</keyword>
<evidence type="ECO:0000256" key="4">
    <source>
        <dbReference type="ARBA" id="ARBA00022840"/>
    </source>
</evidence>
<evidence type="ECO:0000259" key="5">
    <source>
        <dbReference type="PROSITE" id="PS50893"/>
    </source>
</evidence>
<dbReference type="InterPro" id="IPR003593">
    <property type="entry name" value="AAA+_ATPase"/>
</dbReference>
<accession>A0A450UYQ6</accession>
<dbReference type="Gene3D" id="3.40.50.300">
    <property type="entry name" value="P-loop containing nucleotide triphosphate hydrolases"/>
    <property type="match status" value="1"/>
</dbReference>
<evidence type="ECO:0000313" key="7">
    <source>
        <dbReference type="EMBL" id="VFJ97649.1"/>
    </source>
</evidence>
<keyword evidence="3" id="KW-0547">Nucleotide-binding</keyword>
<feature type="domain" description="ABC transporter" evidence="5">
    <location>
        <begin position="5"/>
        <end position="234"/>
    </location>
</feature>
<evidence type="ECO:0000313" key="6">
    <source>
        <dbReference type="EMBL" id="VFJ95494.1"/>
    </source>
</evidence>
<dbReference type="CDD" id="cd03230">
    <property type="entry name" value="ABC_DR_subfamily_A"/>
    <property type="match status" value="1"/>
</dbReference>
<dbReference type="EMBL" id="CAADFF010000070">
    <property type="protein sequence ID" value="VFJ95494.1"/>
    <property type="molecule type" value="Genomic_DNA"/>
</dbReference>
<dbReference type="GO" id="GO:0016887">
    <property type="term" value="F:ATP hydrolysis activity"/>
    <property type="evidence" value="ECO:0007669"/>
    <property type="project" value="InterPro"/>
</dbReference>
<dbReference type="SUPFAM" id="SSF52540">
    <property type="entry name" value="P-loop containing nucleoside triphosphate hydrolases"/>
    <property type="match status" value="1"/>
</dbReference>
<keyword evidence="4 7" id="KW-0067">ATP-binding</keyword>
<proteinExistence type="inferred from homology"/>
<sequence>METLVEVKNLRKHFESIRAVDDVSFRVSRGEVLGFLGPNGAGKTTTMRIITGFIHADAGSVTIKGYDIVHAPVVAKRRIGYLPEGAPLYGDMTPRGFLGFVAEIRGFRGRDKELRIADTVEKTNLGSVLDQSIETLSKGFKRRLGLAQAILHDPEILILDEPTDGLDPNQKHEVRTLIRGMAVEKAIILSTHILEEVDSVCTRAIVIAGGRLVGDDAPAMLRARSRWHNAVTLSVHGNDGKGIRAALSGLPGVVSTELTKTSNGLARLVVYPKGGRSIVDPVNQLVRERDWKVEELYVEQGRLDDVFRAMTTGEMALS</sequence>
<protein>
    <submittedName>
        <fullName evidence="7">ABC-2 type transport system ATP-binding protein</fullName>
    </submittedName>
</protein>
<dbReference type="EMBL" id="CAADFH010000072">
    <property type="protein sequence ID" value="VFJ97649.1"/>
    <property type="molecule type" value="Genomic_DNA"/>
</dbReference>
<comment type="similarity">
    <text evidence="1">Belongs to the ABC transporter superfamily.</text>
</comment>
<dbReference type="PANTHER" id="PTHR43335">
    <property type="entry name" value="ABC TRANSPORTER, ATP-BINDING PROTEIN"/>
    <property type="match status" value="1"/>
</dbReference>
<evidence type="ECO:0000256" key="3">
    <source>
        <dbReference type="ARBA" id="ARBA00022741"/>
    </source>
</evidence>
<evidence type="ECO:0000256" key="2">
    <source>
        <dbReference type="ARBA" id="ARBA00022448"/>
    </source>
</evidence>